<evidence type="ECO:0000313" key="2">
    <source>
        <dbReference type="Proteomes" id="UP001500642"/>
    </source>
</evidence>
<sequence length="66" mass="7297">MRGSWTEVFADSRNRRVVVKAVHGGGRRRGVLSDPLPADPPMDGPQLVEDWIEHDGRDRKAYVAGG</sequence>
<evidence type="ECO:0000313" key="1">
    <source>
        <dbReference type="EMBL" id="GAA4387886.1"/>
    </source>
</evidence>
<accession>A0ABP8JAX1</accession>
<protein>
    <submittedName>
        <fullName evidence="1">Uncharacterized protein</fullName>
    </submittedName>
</protein>
<proteinExistence type="predicted"/>
<reference evidence="2" key="1">
    <citation type="journal article" date="2019" name="Int. J. Syst. Evol. Microbiol.">
        <title>The Global Catalogue of Microorganisms (GCM) 10K type strain sequencing project: providing services to taxonomists for standard genome sequencing and annotation.</title>
        <authorList>
            <consortium name="The Broad Institute Genomics Platform"/>
            <consortium name="The Broad Institute Genome Sequencing Center for Infectious Disease"/>
            <person name="Wu L."/>
            <person name="Ma J."/>
        </authorList>
    </citation>
    <scope>NUCLEOTIDE SEQUENCE [LARGE SCALE GENOMIC DNA]</scope>
    <source>
        <strain evidence="2">JCM 17808</strain>
    </source>
</reference>
<comment type="caution">
    <text evidence="1">The sequence shown here is derived from an EMBL/GenBank/DDBJ whole genome shotgun (WGS) entry which is preliminary data.</text>
</comment>
<name>A0ABP8JAX1_9MICO</name>
<dbReference type="Proteomes" id="UP001500642">
    <property type="component" value="Unassembled WGS sequence"/>
</dbReference>
<gene>
    <name evidence="1" type="ORF">GCM10023167_12130</name>
</gene>
<dbReference type="EMBL" id="BAABGL010000006">
    <property type="protein sequence ID" value="GAA4387886.1"/>
    <property type="molecule type" value="Genomic_DNA"/>
</dbReference>
<keyword evidence="2" id="KW-1185">Reference proteome</keyword>
<dbReference type="RefSeq" id="WP_247618697.1">
    <property type="nucleotide sequence ID" value="NZ_BAABGL010000006.1"/>
</dbReference>
<organism evidence="1 2">
    <name type="scientific">Brevibacterium pityocampae</name>
    <dbReference type="NCBI Taxonomy" id="506594"/>
    <lineage>
        <taxon>Bacteria</taxon>
        <taxon>Bacillati</taxon>
        <taxon>Actinomycetota</taxon>
        <taxon>Actinomycetes</taxon>
        <taxon>Micrococcales</taxon>
        <taxon>Brevibacteriaceae</taxon>
        <taxon>Brevibacterium</taxon>
    </lineage>
</organism>